<comment type="caution">
    <text evidence="2">The sequence shown here is derived from an EMBL/GenBank/DDBJ whole genome shotgun (WGS) entry which is preliminary data.</text>
</comment>
<dbReference type="RefSeq" id="WP_257529310.1">
    <property type="nucleotide sequence ID" value="NZ_JANKAS010000002.1"/>
</dbReference>
<feature type="compositionally biased region" description="Basic and acidic residues" evidence="1">
    <location>
        <begin position="128"/>
        <end position="140"/>
    </location>
</feature>
<feature type="region of interest" description="Disordered" evidence="1">
    <location>
        <begin position="73"/>
        <end position="140"/>
    </location>
</feature>
<dbReference type="EMBL" id="JANKAS010000002">
    <property type="protein sequence ID" value="MCR1897856.1"/>
    <property type="molecule type" value="Genomic_DNA"/>
</dbReference>
<evidence type="ECO:0000313" key="3">
    <source>
        <dbReference type="Proteomes" id="UP001205748"/>
    </source>
</evidence>
<feature type="compositionally biased region" description="Basic and acidic residues" evidence="1">
    <location>
        <begin position="29"/>
        <end position="38"/>
    </location>
</feature>
<feature type="compositionally biased region" description="Polar residues" evidence="1">
    <location>
        <begin position="42"/>
        <end position="57"/>
    </location>
</feature>
<dbReference type="AlphaFoldDB" id="A0AAE3KYZ0"/>
<name>A0AAE3KYZ0_9FIRM</name>
<gene>
    <name evidence="2" type="ORF">NSA47_02485</name>
</gene>
<evidence type="ECO:0000313" key="2">
    <source>
        <dbReference type="EMBL" id="MCR1897856.1"/>
    </source>
</evidence>
<accession>A0AAE3KYZ0</accession>
<evidence type="ECO:0000256" key="1">
    <source>
        <dbReference type="SAM" id="MobiDB-lite"/>
    </source>
</evidence>
<organism evidence="2 3">
    <name type="scientific">Irregularibacter muris</name>
    <dbReference type="NCBI Taxonomy" id="1796619"/>
    <lineage>
        <taxon>Bacteria</taxon>
        <taxon>Bacillati</taxon>
        <taxon>Bacillota</taxon>
        <taxon>Clostridia</taxon>
        <taxon>Eubacteriales</taxon>
        <taxon>Eubacteriaceae</taxon>
        <taxon>Irregularibacter</taxon>
    </lineage>
</organism>
<proteinExistence type="predicted"/>
<reference evidence="2" key="1">
    <citation type="submission" date="2022-07" db="EMBL/GenBank/DDBJ databases">
        <title>Enhanced cultured diversity of the mouse gut microbiota enables custom-made synthetic communities.</title>
        <authorList>
            <person name="Afrizal A."/>
        </authorList>
    </citation>
    <scope>NUCLEOTIDE SEQUENCE</scope>
    <source>
        <strain evidence="2">DSM 28593</strain>
    </source>
</reference>
<sequence>MEFILENLLPLLIFIAIPIVKGISNSNKQKKEDEENRRKVSYNPSSKPIPKSTSQPLGNIFQELKKDIKGIFEEENIQESPQTPLEQYEKDREKISYTQTASNREKDYGTSYRGIEGNIAMDPPVENTFHHSLGEKEDENPKVSLEFSQDSVLQGIIFSEILGPPKARRK</sequence>
<dbReference type="Proteomes" id="UP001205748">
    <property type="component" value="Unassembled WGS sequence"/>
</dbReference>
<feature type="region of interest" description="Disordered" evidence="1">
    <location>
        <begin position="27"/>
        <end position="58"/>
    </location>
</feature>
<protein>
    <submittedName>
        <fullName evidence="2">Uncharacterized protein</fullName>
    </submittedName>
</protein>
<keyword evidence="3" id="KW-1185">Reference proteome</keyword>